<feature type="signal peptide" evidence="5">
    <location>
        <begin position="1"/>
        <end position="16"/>
    </location>
</feature>
<evidence type="ECO:0000256" key="2">
    <source>
        <dbReference type="ARBA" id="ARBA00022694"/>
    </source>
</evidence>
<keyword evidence="2" id="KW-0819">tRNA processing</keyword>
<organism evidence="7 8">
    <name type="scientific">Polyrhizophydium stewartii</name>
    <dbReference type="NCBI Taxonomy" id="2732419"/>
    <lineage>
        <taxon>Eukaryota</taxon>
        <taxon>Fungi</taxon>
        <taxon>Fungi incertae sedis</taxon>
        <taxon>Chytridiomycota</taxon>
        <taxon>Chytridiomycota incertae sedis</taxon>
        <taxon>Chytridiomycetes</taxon>
        <taxon>Rhizophydiales</taxon>
        <taxon>Rhizophydiales incertae sedis</taxon>
        <taxon>Polyrhizophydium</taxon>
    </lineage>
</organism>
<dbReference type="InterPro" id="IPR020095">
    <property type="entry name" value="PsdUridine_synth_TruA_C"/>
</dbReference>
<dbReference type="Gene3D" id="3.30.70.660">
    <property type="entry name" value="Pseudouridine synthase I, catalytic domain, C-terminal subdomain"/>
    <property type="match status" value="1"/>
</dbReference>
<evidence type="ECO:0000313" key="8">
    <source>
        <dbReference type="Proteomes" id="UP001527925"/>
    </source>
</evidence>
<keyword evidence="8" id="KW-1185">Reference proteome</keyword>
<name>A0ABR4NE33_9FUNG</name>
<evidence type="ECO:0000256" key="5">
    <source>
        <dbReference type="SAM" id="SignalP"/>
    </source>
</evidence>
<feature type="region of interest" description="Disordered" evidence="4">
    <location>
        <begin position="249"/>
        <end position="268"/>
    </location>
</feature>
<proteinExistence type="inferred from homology"/>
<comment type="similarity">
    <text evidence="1">Belongs to the tRNA pseudouridine synthase TruA family.</text>
</comment>
<evidence type="ECO:0000256" key="3">
    <source>
        <dbReference type="ARBA" id="ARBA00023235"/>
    </source>
</evidence>
<feature type="region of interest" description="Disordered" evidence="4">
    <location>
        <begin position="174"/>
        <end position="197"/>
    </location>
</feature>
<dbReference type="Proteomes" id="UP001527925">
    <property type="component" value="Unassembled WGS sequence"/>
</dbReference>
<dbReference type="Pfam" id="PF01416">
    <property type="entry name" value="PseudoU_synth_1"/>
    <property type="match status" value="1"/>
</dbReference>
<feature type="chain" id="PRO_5045636463" evidence="5">
    <location>
        <begin position="17"/>
        <end position="535"/>
    </location>
</feature>
<evidence type="ECO:0000259" key="6">
    <source>
        <dbReference type="Pfam" id="PF01416"/>
    </source>
</evidence>
<evidence type="ECO:0000313" key="7">
    <source>
        <dbReference type="EMBL" id="KAL2917783.1"/>
    </source>
</evidence>
<feature type="domain" description="Pseudouridine synthase I TruA alpha/beta" evidence="6">
    <location>
        <begin position="342"/>
        <end position="440"/>
    </location>
</feature>
<dbReference type="InterPro" id="IPR020103">
    <property type="entry name" value="PsdUridine_synth_cat_dom_sf"/>
</dbReference>
<dbReference type="SUPFAM" id="SSF55120">
    <property type="entry name" value="Pseudouridine synthase"/>
    <property type="match status" value="1"/>
</dbReference>
<evidence type="ECO:0000256" key="1">
    <source>
        <dbReference type="ARBA" id="ARBA00009375"/>
    </source>
</evidence>
<evidence type="ECO:0000256" key="4">
    <source>
        <dbReference type="SAM" id="MobiDB-lite"/>
    </source>
</evidence>
<dbReference type="PANTHER" id="PTHR11142:SF4">
    <property type="entry name" value="PSEUDOURIDYLATE SYNTHASE 1 HOMOLOG"/>
    <property type="match status" value="1"/>
</dbReference>
<dbReference type="InterPro" id="IPR020097">
    <property type="entry name" value="PsdUridine_synth_TruA_a/b_dom"/>
</dbReference>
<reference evidence="7 8" key="1">
    <citation type="submission" date="2023-09" db="EMBL/GenBank/DDBJ databases">
        <title>Pangenome analysis of Batrachochytrium dendrobatidis and related Chytrids.</title>
        <authorList>
            <person name="Yacoub M.N."/>
            <person name="Stajich J.E."/>
            <person name="James T.Y."/>
        </authorList>
    </citation>
    <scope>NUCLEOTIDE SEQUENCE [LARGE SCALE GENOMIC DNA]</scope>
    <source>
        <strain evidence="7 8">JEL0888</strain>
    </source>
</reference>
<dbReference type="PANTHER" id="PTHR11142">
    <property type="entry name" value="PSEUDOURIDYLATE SYNTHASE"/>
    <property type="match status" value="1"/>
</dbReference>
<keyword evidence="5" id="KW-0732">Signal</keyword>
<gene>
    <name evidence="7" type="primary">PUS1_1</name>
    <name evidence="7" type="ORF">HK105_202656</name>
</gene>
<accession>A0ABR4NE33</accession>
<dbReference type="InterPro" id="IPR001406">
    <property type="entry name" value="PsdUridine_synth_TruA"/>
</dbReference>
<protein>
    <submittedName>
        <fullName evidence="7">tRNA pseudouridine synthase 1</fullName>
    </submittedName>
</protein>
<dbReference type="EMBL" id="JADGIZ020000009">
    <property type="protein sequence ID" value="KAL2917783.1"/>
    <property type="molecule type" value="Genomic_DNA"/>
</dbReference>
<keyword evidence="3" id="KW-0413">Isomerase</keyword>
<comment type="caution">
    <text evidence="7">The sequence shown here is derived from an EMBL/GenBank/DDBJ whole genome shotgun (WGS) entry which is preliminary data.</text>
</comment>
<dbReference type="Gene3D" id="3.30.70.580">
    <property type="entry name" value="Pseudouridine synthase I, catalytic domain, N-terminal subdomain"/>
    <property type="match status" value="1"/>
</dbReference>
<dbReference type="InterPro" id="IPR020094">
    <property type="entry name" value="TruA/RsuA/RluB/E/F_N"/>
</dbReference>
<sequence>MPGAVTIEGTLLSVLATLLSTDGKATFTNISRASTTEVGEHASRQVVSFEIANAAAVKIPPVELINQQLPAGIRVFRIVPVSSDFSARRTCEARTYEYLIPTYAFAPPPAATAYAYPDLDDDDMPMPDANRPRGGLFKTMKRGQSLARRQTMSRSSEALIVPDADAPPVPALPDVRTIKRPSPAYGASTAPASPRAKMEQLQIDNADGETHEDRGFVSRMFASFANAFRGKKAWPSGSDQLKAHLSATLQRSKSYPAPRGQDLRSAAKDAALEPELADDSIVGTLKRSLSRHRNFDPREFHSEVETRFFDPLDIPAPNSEQRASMRGYRMTKSQKEALRNIIALFNGTHNWHNYIPGASHDDSRCYIRILNLDLTDVEQHDGMEWIRFKVQAPAFARYQIRRMVALMIMVVRTNTPRSVIANSYGIAKIEIPEAPGFPLIFDEPHFNNYNVEALKKAAEPVNFGPSIEAVEAFRRDAIHNAIYAYERDAMEFDSWLRSLDNYSFLYTYFLNERGVISKPGNFVRQPDAKAATVAA</sequence>